<dbReference type="InterPro" id="IPR017853">
    <property type="entry name" value="GH"/>
</dbReference>
<protein>
    <submittedName>
        <fullName evidence="3">Alpha-amylase</fullName>
    </submittedName>
</protein>
<reference evidence="3" key="1">
    <citation type="submission" date="2021-04" db="EMBL/GenBank/DDBJ databases">
        <title>Proteiniclasticum sedimins sp. nov., an obligate anaerobic bacterium isolated from anaerobic sludge.</title>
        <authorList>
            <person name="Liu J."/>
        </authorList>
    </citation>
    <scope>NUCLEOTIDE SEQUENCE</scope>
    <source>
        <strain evidence="3">BAD-10</strain>
    </source>
</reference>
<dbReference type="Gene3D" id="3.20.20.80">
    <property type="entry name" value="Glycosidases"/>
    <property type="match status" value="2"/>
</dbReference>
<comment type="caution">
    <text evidence="3">The sequence shown here is derived from an EMBL/GenBank/DDBJ whole genome shotgun (WGS) entry which is preliminary data.</text>
</comment>
<dbReference type="PROSITE" id="PS51257">
    <property type="entry name" value="PROKAR_LIPOPROTEIN"/>
    <property type="match status" value="1"/>
</dbReference>
<gene>
    <name evidence="3" type="ORF">KCG48_05870</name>
</gene>
<dbReference type="SUPFAM" id="SSF51445">
    <property type="entry name" value="(Trans)glycosidases"/>
    <property type="match status" value="1"/>
</dbReference>
<evidence type="ECO:0000259" key="2">
    <source>
        <dbReference type="SMART" id="SM00642"/>
    </source>
</evidence>
<evidence type="ECO:0000313" key="4">
    <source>
        <dbReference type="Proteomes" id="UP000675379"/>
    </source>
</evidence>
<keyword evidence="4" id="KW-1185">Reference proteome</keyword>
<dbReference type="SMART" id="SM00642">
    <property type="entry name" value="Aamy"/>
    <property type="match status" value="1"/>
</dbReference>
<proteinExistence type="predicted"/>
<dbReference type="PANTHER" id="PTHR10357">
    <property type="entry name" value="ALPHA-AMYLASE FAMILY MEMBER"/>
    <property type="match status" value="1"/>
</dbReference>
<accession>A0A941CQN9</accession>
<dbReference type="RefSeq" id="WP_211800534.1">
    <property type="nucleotide sequence ID" value="NZ_JAGSCS010000005.1"/>
</dbReference>
<keyword evidence="1" id="KW-0732">Signal</keyword>
<dbReference type="Proteomes" id="UP000675379">
    <property type="component" value="Unassembled WGS sequence"/>
</dbReference>
<feature type="chain" id="PRO_5039400610" evidence="1">
    <location>
        <begin position="23"/>
        <end position="592"/>
    </location>
</feature>
<dbReference type="PANTHER" id="PTHR10357:SF209">
    <property type="entry name" value="PERIPLASMIC ALPHA-AMYLASE"/>
    <property type="match status" value="1"/>
</dbReference>
<organism evidence="3 4">
    <name type="scientific">Proteiniclasticum sediminis</name>
    <dbReference type="NCBI Taxonomy" id="2804028"/>
    <lineage>
        <taxon>Bacteria</taxon>
        <taxon>Bacillati</taxon>
        <taxon>Bacillota</taxon>
        <taxon>Clostridia</taxon>
        <taxon>Eubacteriales</taxon>
        <taxon>Clostridiaceae</taxon>
        <taxon>Proteiniclasticum</taxon>
    </lineage>
</organism>
<feature type="domain" description="Glycosyl hydrolase family 13 catalytic" evidence="2">
    <location>
        <begin position="45"/>
        <end position="499"/>
    </location>
</feature>
<dbReference type="EMBL" id="JAGSCS010000005">
    <property type="protein sequence ID" value="MBR0575869.1"/>
    <property type="molecule type" value="Genomic_DNA"/>
</dbReference>
<dbReference type="Pfam" id="PF00128">
    <property type="entry name" value="Alpha-amylase"/>
    <property type="match status" value="2"/>
</dbReference>
<evidence type="ECO:0000313" key="3">
    <source>
        <dbReference type="EMBL" id="MBR0575869.1"/>
    </source>
</evidence>
<dbReference type="AlphaFoldDB" id="A0A941CQN9"/>
<dbReference type="GO" id="GO:0005975">
    <property type="term" value="P:carbohydrate metabolic process"/>
    <property type="evidence" value="ECO:0007669"/>
    <property type="project" value="InterPro"/>
</dbReference>
<feature type="signal peptide" evidence="1">
    <location>
        <begin position="1"/>
        <end position="22"/>
    </location>
</feature>
<dbReference type="InterPro" id="IPR006047">
    <property type="entry name" value="GH13_cat_dom"/>
</dbReference>
<name>A0A941CQN9_9CLOT</name>
<evidence type="ECO:0000256" key="1">
    <source>
        <dbReference type="SAM" id="SignalP"/>
    </source>
</evidence>
<sequence length="592" mass="66036">MNSTLKKIAAALLAALFLTACQGGGKEEYQTPAPVFSYENATIYFAMTDRFYDGDPSKNNSYGRATVDSHGKDIGTFHGGDIPGLTKKLEEGYFEKLGVNAIWITAPYEQIHGYVGGGPEGDFAHYAFHGYYALDWTMMDRSMGTVEEFRTFVDTAHAQGIRVIMDVVMNHVGYPNLQDMLDFGYGNVTGTAEEHAVEAEETFFDYKKYVDYRDAEAFQNFYGDWVRADLPGYNPPGNTEITMALAGLPDVRTEVRDSLGLAPLLATKWAQEDQEDEPWIVPAAKKYRQELPLSPAGYISAWLSAWVEEFGIDGFRIDTAKHVEVERWKELKTLTSSALKTYREKHPESPAAKFTEDFFFMGEVWGHGILKDYYFDNGFDALINFTFQGLKKDGPAFLKKNQNSVYQKYAEVLNTDEDFNVVSYISQHDTNLYPREKLMKGGTDLLLLPGAVMVFYGDETARPMGDGGSDPTQGTRSSMNWDSIDEKVLQHFQKLGSFRNRNIAVGAGEHKMLSEEPYVFQRSYDRNGVKNTVLVYQGAPGAVTLSVEGAFAEGSFVRDAYAGSVMTVKDGKITLTVDEAGLSLLEAVEPVK</sequence>